<evidence type="ECO:0000256" key="1">
    <source>
        <dbReference type="SAM" id="MobiDB-lite"/>
    </source>
</evidence>
<dbReference type="VEuPathDB" id="FungiDB:PLEOSDRAFT_152527"/>
<dbReference type="AlphaFoldDB" id="A0A067P0K9"/>
<dbReference type="EMBL" id="KL198004">
    <property type="protein sequence ID" value="KDQ33828.1"/>
    <property type="molecule type" value="Genomic_DNA"/>
</dbReference>
<dbReference type="STRING" id="1137138.A0A067P0K9"/>
<gene>
    <name evidence="2" type="ORF">PLEOSDRAFT_152527</name>
</gene>
<reference evidence="3" key="1">
    <citation type="journal article" date="2014" name="Proc. Natl. Acad. Sci. U.S.A.">
        <title>Extensive sampling of basidiomycete genomes demonstrates inadequacy of the white-rot/brown-rot paradigm for wood decay fungi.</title>
        <authorList>
            <person name="Riley R."/>
            <person name="Salamov A.A."/>
            <person name="Brown D.W."/>
            <person name="Nagy L.G."/>
            <person name="Floudas D."/>
            <person name="Held B.W."/>
            <person name="Levasseur A."/>
            <person name="Lombard V."/>
            <person name="Morin E."/>
            <person name="Otillar R."/>
            <person name="Lindquist E.A."/>
            <person name="Sun H."/>
            <person name="LaButti K.M."/>
            <person name="Schmutz J."/>
            <person name="Jabbour D."/>
            <person name="Luo H."/>
            <person name="Baker S.E."/>
            <person name="Pisabarro A.G."/>
            <person name="Walton J.D."/>
            <person name="Blanchette R.A."/>
            <person name="Henrissat B."/>
            <person name="Martin F."/>
            <person name="Cullen D."/>
            <person name="Hibbett D.S."/>
            <person name="Grigoriev I.V."/>
        </authorList>
    </citation>
    <scope>NUCLEOTIDE SEQUENCE [LARGE SCALE GENOMIC DNA]</scope>
    <source>
        <strain evidence="3">PC15</strain>
    </source>
</reference>
<dbReference type="OrthoDB" id="2688210at2759"/>
<feature type="region of interest" description="Disordered" evidence="1">
    <location>
        <begin position="1"/>
        <end position="49"/>
    </location>
</feature>
<sequence length="262" mass="29318">MSAWRTLLGGRARGHDRDRDSQSRRRSFLGPDLSSEGGTERCCSRPRPPLGGGGLSVHLPYADRVDMFTKFWSSLTKFTGCISADPLDQKALLVYQDEQPQLWNASIAGPKLACTLANKNEEVRSHIRSRLDLEERRRRGNEYDRVSFLELGFPASLSVVACAHFDLCSEPFQRAGTAAHDARPSPRVTRGANVKDPRIAHVQPISPISPISQRWVNDVANRRVLRGGDRSRSRFGFDVIHICQFQLEGPTRSKDGVLATRR</sequence>
<accession>A0A067P0K9</accession>
<dbReference type="HOGENOM" id="CLU_1062152_0_0_1"/>
<proteinExistence type="predicted"/>
<dbReference type="InParanoid" id="A0A067P0K9"/>
<evidence type="ECO:0000313" key="2">
    <source>
        <dbReference type="EMBL" id="KDQ33828.1"/>
    </source>
</evidence>
<evidence type="ECO:0000313" key="3">
    <source>
        <dbReference type="Proteomes" id="UP000027073"/>
    </source>
</evidence>
<name>A0A067P0K9_PLEO1</name>
<dbReference type="Proteomes" id="UP000027073">
    <property type="component" value="Unassembled WGS sequence"/>
</dbReference>
<feature type="compositionally biased region" description="Basic and acidic residues" evidence="1">
    <location>
        <begin position="13"/>
        <end position="23"/>
    </location>
</feature>
<organism evidence="2 3">
    <name type="scientific">Pleurotus ostreatus (strain PC15)</name>
    <name type="common">Oyster mushroom</name>
    <dbReference type="NCBI Taxonomy" id="1137138"/>
    <lineage>
        <taxon>Eukaryota</taxon>
        <taxon>Fungi</taxon>
        <taxon>Dikarya</taxon>
        <taxon>Basidiomycota</taxon>
        <taxon>Agaricomycotina</taxon>
        <taxon>Agaricomycetes</taxon>
        <taxon>Agaricomycetidae</taxon>
        <taxon>Agaricales</taxon>
        <taxon>Pleurotineae</taxon>
        <taxon>Pleurotaceae</taxon>
        <taxon>Pleurotus</taxon>
    </lineage>
</organism>
<protein>
    <submittedName>
        <fullName evidence="2">Uncharacterized protein</fullName>
    </submittedName>
</protein>